<feature type="transmembrane region" description="Helical" evidence="5">
    <location>
        <begin position="146"/>
        <end position="167"/>
    </location>
</feature>
<dbReference type="Proteomes" id="UP001219037">
    <property type="component" value="Chromosome"/>
</dbReference>
<dbReference type="InterPro" id="IPR003339">
    <property type="entry name" value="ABC/ECF_trnsptr_transmembrane"/>
</dbReference>
<evidence type="ECO:0000256" key="4">
    <source>
        <dbReference type="ARBA" id="ARBA00023136"/>
    </source>
</evidence>
<feature type="transmembrane region" description="Helical" evidence="5">
    <location>
        <begin position="70"/>
        <end position="92"/>
    </location>
</feature>
<evidence type="ECO:0000256" key="3">
    <source>
        <dbReference type="ARBA" id="ARBA00022989"/>
    </source>
</evidence>
<gene>
    <name evidence="6" type="ORF">P8192_13550</name>
</gene>
<dbReference type="CDD" id="cd16914">
    <property type="entry name" value="EcfT"/>
    <property type="match status" value="1"/>
</dbReference>
<accession>A0ABY8H5G8</accession>
<evidence type="ECO:0000313" key="6">
    <source>
        <dbReference type="EMBL" id="WFP16386.1"/>
    </source>
</evidence>
<dbReference type="RefSeq" id="WP_278157528.1">
    <property type="nucleotide sequence ID" value="NZ_CP121252.1"/>
</dbReference>
<evidence type="ECO:0000313" key="7">
    <source>
        <dbReference type="Proteomes" id="UP001219037"/>
    </source>
</evidence>
<keyword evidence="2 5" id="KW-0812">Transmembrane</keyword>
<comment type="subcellular location">
    <subcellularLocation>
        <location evidence="1">Membrane</location>
        <topology evidence="1">Multi-pass membrane protein</topology>
    </subcellularLocation>
</comment>
<keyword evidence="7" id="KW-1185">Reference proteome</keyword>
<evidence type="ECO:0000256" key="2">
    <source>
        <dbReference type="ARBA" id="ARBA00022692"/>
    </source>
</evidence>
<keyword evidence="3 5" id="KW-1133">Transmembrane helix</keyword>
<reference evidence="6 7" key="1">
    <citation type="submission" date="2023-04" db="EMBL/GenBank/DDBJ databases">
        <title>Funneling lignin-derived compounds into biodiesel using alkali-halophilic Citricoccus sp. P2.</title>
        <authorList>
            <person name="Luo C.-B."/>
        </authorList>
    </citation>
    <scope>NUCLEOTIDE SEQUENCE [LARGE SCALE GENOMIC DNA]</scope>
    <source>
        <strain evidence="6 7">P2</strain>
    </source>
</reference>
<feature type="transmembrane region" description="Helical" evidence="5">
    <location>
        <begin position="37"/>
        <end position="58"/>
    </location>
</feature>
<dbReference type="Pfam" id="PF02361">
    <property type="entry name" value="CbiQ"/>
    <property type="match status" value="1"/>
</dbReference>
<proteinExistence type="predicted"/>
<name>A0ABY8H5G8_9MICC</name>
<organism evidence="6 7">
    <name type="scientific">Citricoccus muralis</name>
    <dbReference type="NCBI Taxonomy" id="169134"/>
    <lineage>
        <taxon>Bacteria</taxon>
        <taxon>Bacillati</taxon>
        <taxon>Actinomycetota</taxon>
        <taxon>Actinomycetes</taxon>
        <taxon>Micrococcales</taxon>
        <taxon>Micrococcaceae</taxon>
        <taxon>Citricoccus</taxon>
    </lineage>
</organism>
<evidence type="ECO:0000256" key="5">
    <source>
        <dbReference type="SAM" id="Phobius"/>
    </source>
</evidence>
<keyword evidence="4 5" id="KW-0472">Membrane</keyword>
<evidence type="ECO:0000256" key="1">
    <source>
        <dbReference type="ARBA" id="ARBA00004141"/>
    </source>
</evidence>
<dbReference type="EMBL" id="CP121252">
    <property type="protein sequence ID" value="WFP16386.1"/>
    <property type="molecule type" value="Genomic_DNA"/>
</dbReference>
<protein>
    <submittedName>
        <fullName evidence="6">Energy-coupling factor transporter transmembrane protein EcfT</fullName>
    </submittedName>
</protein>
<sequence length="212" mass="22745">MNLSLYLDGDSILHRAPAGAKLLALALIAVAVSLLPITWWTAGVCLALPVLGYLIARIPLRQLWLNLRQLVFLLAFLLVTQLIFLDVVHAAANTSRVIGLVLLAGLLTHTTRVSVMVETVVRLLTPLTRIPGARRVGLGPHVPEKIGLALALAITSVGHLSAVISQVRLAQRSRGVKLSVWRFGSAWVVPVLVLTLKHADDVGDALVARGLD</sequence>
<feature type="transmembrane region" description="Helical" evidence="5">
    <location>
        <begin position="179"/>
        <end position="196"/>
    </location>
</feature>